<dbReference type="GO" id="GO:0004402">
    <property type="term" value="F:histone acetyltransferase activity"/>
    <property type="evidence" value="ECO:0007669"/>
    <property type="project" value="TreeGrafter"/>
</dbReference>
<evidence type="ECO:0000256" key="6">
    <source>
        <dbReference type="ARBA" id="ARBA00025774"/>
    </source>
</evidence>
<evidence type="ECO:0000313" key="15">
    <source>
        <dbReference type="Proteomes" id="UP001286313"/>
    </source>
</evidence>
<evidence type="ECO:0000259" key="12">
    <source>
        <dbReference type="PROSITE" id="PS51186"/>
    </source>
</evidence>
<feature type="domain" description="N-acetyltransferase" evidence="12">
    <location>
        <begin position="63"/>
        <end position="245"/>
    </location>
</feature>
<dbReference type="PROSITE" id="PS51186">
    <property type="entry name" value="GNAT"/>
    <property type="match status" value="1"/>
</dbReference>
<dbReference type="GO" id="GO:0007059">
    <property type="term" value="P:chromosome segregation"/>
    <property type="evidence" value="ECO:0007669"/>
    <property type="project" value="UniProtKB-KW"/>
</dbReference>
<comment type="caution">
    <text evidence="14">The sequence shown here is derived from an EMBL/GenBank/DDBJ whole genome shotgun (WGS) entry which is preliminary data.</text>
</comment>
<dbReference type="EMBL" id="JAWQEG010002952">
    <property type="protein sequence ID" value="KAK3868727.1"/>
    <property type="molecule type" value="Genomic_DNA"/>
</dbReference>
<evidence type="ECO:0000256" key="4">
    <source>
        <dbReference type="ARBA" id="ARBA00022853"/>
    </source>
</evidence>
<comment type="catalytic activity">
    <reaction evidence="10">
        <text>N-terminal L-methionyl-[transmembrane protein] + acetyl-CoA = N-terminal N(alpha)-acetyl-L-methionyl-[transmembrane protein] + CoA + H(+)</text>
        <dbReference type="Rhea" id="RHEA:50604"/>
        <dbReference type="Rhea" id="RHEA-COMP:12745"/>
        <dbReference type="Rhea" id="RHEA-COMP:12746"/>
        <dbReference type="ChEBI" id="CHEBI:15378"/>
        <dbReference type="ChEBI" id="CHEBI:57287"/>
        <dbReference type="ChEBI" id="CHEBI:57288"/>
        <dbReference type="ChEBI" id="CHEBI:64731"/>
        <dbReference type="ChEBI" id="CHEBI:133414"/>
        <dbReference type="EC" id="2.3.1.259"/>
    </reaction>
</comment>
<evidence type="ECO:0000313" key="14">
    <source>
        <dbReference type="EMBL" id="KAK3885872.1"/>
    </source>
</evidence>
<evidence type="ECO:0000256" key="5">
    <source>
        <dbReference type="ARBA" id="ARBA00023315"/>
    </source>
</evidence>
<evidence type="ECO:0000256" key="8">
    <source>
        <dbReference type="ARBA" id="ARBA00026144"/>
    </source>
</evidence>
<evidence type="ECO:0000256" key="7">
    <source>
        <dbReference type="ARBA" id="ARBA00026111"/>
    </source>
</evidence>
<evidence type="ECO:0000256" key="2">
    <source>
        <dbReference type="ARBA" id="ARBA00022679"/>
    </source>
</evidence>
<sequence length="298" mass="32387">MSCTCSGDGQDGSSSSSSSGGGSSSNTNTNNTITSITTTNTNTTTTTTITTSPCPQLCSLPDLRMRFLCPADLTEVKALCREWFPIEYPDSWYADITSSPQFYALAATLHSRIIGLLVAETKPLNKLNKEDQDILAWPLRGELEVGYILTLGVVDGHRGLGVASLLLHNYLSMLSAPPSPRPGPGPVVSLGKPPVQAVLLHVLTTNTQAIAFYQRRSFVRHTFLPYYYNIQGKPRDGFTYVRYVNGGHPPWCVGGRCASWPSSGDSWLAPPQLLWLIDSPSNRQVCAGVAMHSRHTLQ</sequence>
<dbReference type="Gene3D" id="3.40.630.30">
    <property type="match status" value="1"/>
</dbReference>
<feature type="region of interest" description="Disordered" evidence="11">
    <location>
        <begin position="1"/>
        <end position="46"/>
    </location>
</feature>
<dbReference type="AlphaFoldDB" id="A0AAE1G6G3"/>
<feature type="compositionally biased region" description="Low complexity" evidence="11">
    <location>
        <begin position="13"/>
        <end position="46"/>
    </location>
</feature>
<evidence type="ECO:0000256" key="10">
    <source>
        <dbReference type="ARBA" id="ARBA00048848"/>
    </source>
</evidence>
<dbReference type="EC" id="2.3.1.259" evidence="7"/>
<accession>A0AAE1G6G3</accession>
<dbReference type="GO" id="GO:0000139">
    <property type="term" value="C:Golgi membrane"/>
    <property type="evidence" value="ECO:0007669"/>
    <property type="project" value="TreeGrafter"/>
</dbReference>
<comment type="catalytic activity">
    <reaction evidence="9">
        <text>L-lysyl-[protein] + acetyl-CoA = N(6)-acetyl-L-lysyl-[protein] + CoA + H(+)</text>
        <dbReference type="Rhea" id="RHEA:45948"/>
        <dbReference type="Rhea" id="RHEA-COMP:9752"/>
        <dbReference type="Rhea" id="RHEA-COMP:10731"/>
        <dbReference type="ChEBI" id="CHEBI:15378"/>
        <dbReference type="ChEBI" id="CHEBI:29969"/>
        <dbReference type="ChEBI" id="CHEBI:57287"/>
        <dbReference type="ChEBI" id="CHEBI:57288"/>
        <dbReference type="ChEBI" id="CHEBI:61930"/>
        <dbReference type="EC" id="2.3.1.48"/>
    </reaction>
</comment>
<organism evidence="14 15">
    <name type="scientific">Petrolisthes cinctipes</name>
    <name type="common">Flat porcelain crab</name>
    <dbReference type="NCBI Taxonomy" id="88211"/>
    <lineage>
        <taxon>Eukaryota</taxon>
        <taxon>Metazoa</taxon>
        <taxon>Ecdysozoa</taxon>
        <taxon>Arthropoda</taxon>
        <taxon>Crustacea</taxon>
        <taxon>Multicrustacea</taxon>
        <taxon>Malacostraca</taxon>
        <taxon>Eumalacostraca</taxon>
        <taxon>Eucarida</taxon>
        <taxon>Decapoda</taxon>
        <taxon>Pleocyemata</taxon>
        <taxon>Anomura</taxon>
        <taxon>Galatheoidea</taxon>
        <taxon>Porcellanidae</taxon>
        <taxon>Petrolisthes</taxon>
    </lineage>
</organism>
<dbReference type="PANTHER" id="PTHR14744">
    <property type="entry name" value="N-ALPHA-ACETYLTRANSFERASE 60"/>
    <property type="match status" value="1"/>
</dbReference>
<dbReference type="EMBL" id="JAWQEG010000758">
    <property type="protein sequence ID" value="KAK3885872.1"/>
    <property type="molecule type" value="Genomic_DNA"/>
</dbReference>
<protein>
    <recommendedName>
        <fullName evidence="8">N-alpha-acetyltransferase 60</fullName>
        <ecNumber evidence="7">2.3.1.259</ecNumber>
        <ecNumber evidence="1">2.3.1.48</ecNumber>
    </recommendedName>
</protein>
<keyword evidence="3" id="KW-0159">Chromosome partition</keyword>
<evidence type="ECO:0000256" key="9">
    <source>
        <dbReference type="ARBA" id="ARBA00048017"/>
    </source>
</evidence>
<keyword evidence="2" id="KW-0808">Transferase</keyword>
<dbReference type="EC" id="2.3.1.48" evidence="1"/>
<gene>
    <name evidence="14" type="ORF">Pcinc_009934</name>
    <name evidence="13" type="ORF">Pcinc_025895</name>
</gene>
<name>A0AAE1G6G3_PETCI</name>
<evidence type="ECO:0000313" key="13">
    <source>
        <dbReference type="EMBL" id="KAK3868727.1"/>
    </source>
</evidence>
<dbReference type="GO" id="GO:0120518">
    <property type="term" value="F:protein N-terminal-methionine acetyltransferase activity"/>
    <property type="evidence" value="ECO:0007669"/>
    <property type="project" value="UniProtKB-EC"/>
</dbReference>
<dbReference type="InterPro" id="IPR045141">
    <property type="entry name" value="NAA60-like"/>
</dbReference>
<dbReference type="PANTHER" id="PTHR14744:SF15">
    <property type="entry name" value="N-ALPHA-ACETYLTRANSFERASE 60"/>
    <property type="match status" value="1"/>
</dbReference>
<dbReference type="SUPFAM" id="SSF55729">
    <property type="entry name" value="Acyl-CoA N-acyltransferases (Nat)"/>
    <property type="match status" value="1"/>
</dbReference>
<evidence type="ECO:0000256" key="11">
    <source>
        <dbReference type="SAM" id="MobiDB-lite"/>
    </source>
</evidence>
<proteinExistence type="inferred from homology"/>
<keyword evidence="4" id="KW-0156">Chromatin regulator</keyword>
<dbReference type="InterPro" id="IPR000182">
    <property type="entry name" value="GNAT_dom"/>
</dbReference>
<dbReference type="Proteomes" id="UP001286313">
    <property type="component" value="Unassembled WGS sequence"/>
</dbReference>
<evidence type="ECO:0000256" key="1">
    <source>
        <dbReference type="ARBA" id="ARBA00013184"/>
    </source>
</evidence>
<reference evidence="14" key="1">
    <citation type="submission" date="2023-10" db="EMBL/GenBank/DDBJ databases">
        <title>Genome assemblies of two species of porcelain crab, Petrolisthes cinctipes and Petrolisthes manimaculis (Anomura: Porcellanidae).</title>
        <authorList>
            <person name="Angst P."/>
        </authorList>
    </citation>
    <scope>NUCLEOTIDE SEQUENCE</scope>
    <source>
        <strain evidence="14">PB745_01</strain>
        <tissue evidence="14">Gill</tissue>
    </source>
</reference>
<keyword evidence="15" id="KW-1185">Reference proteome</keyword>
<comment type="similarity">
    <text evidence="6">Belongs to the acetyltransferase family. NAA60 subfamily.</text>
</comment>
<evidence type="ECO:0000256" key="3">
    <source>
        <dbReference type="ARBA" id="ARBA00022829"/>
    </source>
</evidence>
<keyword evidence="5" id="KW-0012">Acyltransferase</keyword>
<dbReference type="InterPro" id="IPR016181">
    <property type="entry name" value="Acyl_CoA_acyltransferase"/>
</dbReference>